<evidence type="ECO:0000256" key="3">
    <source>
        <dbReference type="ARBA" id="ARBA00022833"/>
    </source>
</evidence>
<gene>
    <name evidence="6" type="ORF">EVA95_02560</name>
</gene>
<feature type="domain" description="Alkyl sulfatase C-terminal" evidence="5">
    <location>
        <begin position="72"/>
        <end position="179"/>
    </location>
</feature>
<protein>
    <submittedName>
        <fullName evidence="6">MBL fold metallo-hydrolase</fullName>
    </submittedName>
</protein>
<organism evidence="6 7">
    <name type="scientific">SAR86 cluster bacterium</name>
    <dbReference type="NCBI Taxonomy" id="2030880"/>
    <lineage>
        <taxon>Bacteria</taxon>
        <taxon>Pseudomonadati</taxon>
        <taxon>Pseudomonadota</taxon>
        <taxon>Gammaproteobacteria</taxon>
        <taxon>SAR86 cluster</taxon>
    </lineage>
</organism>
<dbReference type="GO" id="GO:0046872">
    <property type="term" value="F:metal ion binding"/>
    <property type="evidence" value="ECO:0007669"/>
    <property type="project" value="UniProtKB-KW"/>
</dbReference>
<keyword evidence="3" id="KW-0862">Zinc</keyword>
<dbReference type="PANTHER" id="PTHR43223">
    <property type="entry name" value="ALKYL/ARYL-SULFATASE"/>
    <property type="match status" value="1"/>
</dbReference>
<accession>A0A520MXX5</accession>
<sequence>NAVKNDDMQWALELSDHLIALDYLIEEVKDLRVEALIYEGSRSSNPNKRNYFLTSAFELNNGIIDTSLIDRTSEELLHQISIDTLFDVLSTRYNPEKHSDNNFTVCFVFSSNNTKNITLRNKVAVISNNITNNCNIKILTEELEFKKILIGLANPVSSIANGTIEIVKGNSTKFLQFLNKFR</sequence>
<dbReference type="SUPFAM" id="SSF56281">
    <property type="entry name" value="Metallo-hydrolase/oxidoreductase"/>
    <property type="match status" value="1"/>
</dbReference>
<feature type="non-terminal residue" evidence="6">
    <location>
        <position position="1"/>
    </location>
</feature>
<dbReference type="PANTHER" id="PTHR43223:SF1">
    <property type="entry name" value="ALKYL_ARYL-SULFATASE BDS1"/>
    <property type="match status" value="1"/>
</dbReference>
<evidence type="ECO:0000313" key="6">
    <source>
        <dbReference type="EMBL" id="RZO26082.1"/>
    </source>
</evidence>
<dbReference type="InterPro" id="IPR029228">
    <property type="entry name" value="Alkyl_sulf_dimr"/>
</dbReference>
<evidence type="ECO:0000256" key="1">
    <source>
        <dbReference type="ARBA" id="ARBA00022723"/>
    </source>
</evidence>
<feature type="domain" description="Alkyl sulfatase dimerisation" evidence="4">
    <location>
        <begin position="2"/>
        <end position="62"/>
    </location>
</feature>
<dbReference type="GO" id="GO:0018741">
    <property type="term" value="F:linear primary-alkylsulfatase activity"/>
    <property type="evidence" value="ECO:0007669"/>
    <property type="project" value="TreeGrafter"/>
</dbReference>
<comment type="caution">
    <text evidence="6">The sequence shown here is derived from an EMBL/GenBank/DDBJ whole genome shotgun (WGS) entry which is preliminary data.</text>
</comment>
<dbReference type="InterPro" id="IPR036527">
    <property type="entry name" value="SCP2_sterol-bd_dom_sf"/>
</dbReference>
<proteinExistence type="predicted"/>
<evidence type="ECO:0000256" key="2">
    <source>
        <dbReference type="ARBA" id="ARBA00022801"/>
    </source>
</evidence>
<dbReference type="Gene3D" id="3.30.1050.10">
    <property type="entry name" value="SCP2 sterol-binding domain"/>
    <property type="match status" value="1"/>
</dbReference>
<keyword evidence="1" id="KW-0479">Metal-binding</keyword>
<evidence type="ECO:0000259" key="4">
    <source>
        <dbReference type="Pfam" id="PF14863"/>
    </source>
</evidence>
<dbReference type="InterPro" id="IPR036866">
    <property type="entry name" value="RibonucZ/Hydroxyglut_hydro"/>
</dbReference>
<dbReference type="EMBL" id="SHBH01000018">
    <property type="protein sequence ID" value="RZO26082.1"/>
    <property type="molecule type" value="Genomic_DNA"/>
</dbReference>
<keyword evidence="2 6" id="KW-0378">Hydrolase</keyword>
<name>A0A520MXX5_9GAMM</name>
<dbReference type="AlphaFoldDB" id="A0A520MXX5"/>
<dbReference type="GO" id="GO:0018909">
    <property type="term" value="P:dodecyl sulfate metabolic process"/>
    <property type="evidence" value="ECO:0007669"/>
    <property type="project" value="TreeGrafter"/>
</dbReference>
<dbReference type="InterPro" id="IPR052195">
    <property type="entry name" value="Bact_Alkyl/Aryl-Sulfatase"/>
</dbReference>
<dbReference type="InterPro" id="IPR029229">
    <property type="entry name" value="Alkyl_sulf_C"/>
</dbReference>
<dbReference type="Proteomes" id="UP000319384">
    <property type="component" value="Unassembled WGS sequence"/>
</dbReference>
<evidence type="ECO:0000313" key="7">
    <source>
        <dbReference type="Proteomes" id="UP000319384"/>
    </source>
</evidence>
<dbReference type="SUPFAM" id="SSF55718">
    <property type="entry name" value="SCP-like"/>
    <property type="match status" value="1"/>
</dbReference>
<dbReference type="Pfam" id="PF14863">
    <property type="entry name" value="Alkyl_sulf_dimr"/>
    <property type="match status" value="1"/>
</dbReference>
<dbReference type="GO" id="GO:0046983">
    <property type="term" value="F:protein dimerization activity"/>
    <property type="evidence" value="ECO:0007669"/>
    <property type="project" value="InterPro"/>
</dbReference>
<dbReference type="Pfam" id="PF14864">
    <property type="entry name" value="Alkyl_sulf_C"/>
    <property type="match status" value="1"/>
</dbReference>
<evidence type="ECO:0000259" key="5">
    <source>
        <dbReference type="Pfam" id="PF14864"/>
    </source>
</evidence>
<reference evidence="6 7" key="1">
    <citation type="submission" date="2019-02" db="EMBL/GenBank/DDBJ databases">
        <title>Prokaryotic population dynamics and viral predation in marine succession experiment using metagenomics: the confinement effect.</title>
        <authorList>
            <person name="Haro-Moreno J.M."/>
            <person name="Rodriguez-Valera F."/>
            <person name="Lopez-Perez M."/>
        </authorList>
    </citation>
    <scope>NUCLEOTIDE SEQUENCE [LARGE SCALE GENOMIC DNA]</scope>
    <source>
        <strain evidence="6">MED-G162</strain>
    </source>
</reference>
<dbReference type="Gene3D" id="1.25.40.880">
    <property type="entry name" value="Alkyl sulfatase, dimerisation domain"/>
    <property type="match status" value="1"/>
</dbReference>
<dbReference type="InterPro" id="IPR038536">
    <property type="entry name" value="Alkyl/aryl-sulf_dimr_sf"/>
</dbReference>